<keyword evidence="1" id="KW-0489">Methyltransferase</keyword>
<organism evidence="1 2">
    <name type="scientific">Congregibacter variabilis</name>
    <dbReference type="NCBI Taxonomy" id="3081200"/>
    <lineage>
        <taxon>Bacteria</taxon>
        <taxon>Pseudomonadati</taxon>
        <taxon>Pseudomonadota</taxon>
        <taxon>Gammaproteobacteria</taxon>
        <taxon>Cellvibrionales</taxon>
        <taxon>Halieaceae</taxon>
        <taxon>Congregibacter</taxon>
    </lineage>
</organism>
<dbReference type="CDD" id="cd02440">
    <property type="entry name" value="AdoMet_MTases"/>
    <property type="match status" value="1"/>
</dbReference>
<dbReference type="GO" id="GO:0008168">
    <property type="term" value="F:methyltransferase activity"/>
    <property type="evidence" value="ECO:0007669"/>
    <property type="project" value="UniProtKB-KW"/>
</dbReference>
<dbReference type="Proteomes" id="UP001626537">
    <property type="component" value="Chromosome"/>
</dbReference>
<protein>
    <submittedName>
        <fullName evidence="1">Class I SAM-dependent methyltransferase</fullName>
        <ecNumber evidence="1">2.1.1.-</ecNumber>
    </submittedName>
</protein>
<gene>
    <name evidence="1" type="ORF">R0135_15500</name>
</gene>
<dbReference type="RefSeq" id="WP_407347832.1">
    <property type="nucleotide sequence ID" value="NZ_CP136864.1"/>
</dbReference>
<evidence type="ECO:0000313" key="1">
    <source>
        <dbReference type="EMBL" id="WOJ93174.1"/>
    </source>
</evidence>
<dbReference type="InterPro" id="IPR029063">
    <property type="entry name" value="SAM-dependent_MTases_sf"/>
</dbReference>
<keyword evidence="1" id="KW-0808">Transferase</keyword>
<dbReference type="Gene3D" id="3.40.50.150">
    <property type="entry name" value="Vaccinia Virus protein VP39"/>
    <property type="match status" value="1"/>
</dbReference>
<keyword evidence="2" id="KW-1185">Reference proteome</keyword>
<evidence type="ECO:0000313" key="2">
    <source>
        <dbReference type="Proteomes" id="UP001626537"/>
    </source>
</evidence>
<accession>A0ABZ0I0X4</accession>
<dbReference type="GO" id="GO:0032259">
    <property type="term" value="P:methylation"/>
    <property type="evidence" value="ECO:0007669"/>
    <property type="project" value="UniProtKB-KW"/>
</dbReference>
<dbReference type="EC" id="2.1.1.-" evidence="1"/>
<dbReference type="Pfam" id="PF13489">
    <property type="entry name" value="Methyltransf_23"/>
    <property type="match status" value="1"/>
</dbReference>
<sequence>MSASTNPTSWPNSGLDAVPCCPVCDSGNRRLMYKGLTDILLGVAPGEWNLYQCLSCATAWIDPRPSPATIVMAYRDYITHENQSSTVNSNSGFMRRFVRGLLNDYRACHYNDNRTPTILGGRWVVLLFHSMKTSIDANYRHLTPQTDAVGRLLDYGCANGEFLTIAKSMGWSAEGVDFDPVAVSLARARGLDVALIEAGEMLEGTGLYDVITLSHVLEHVHDPVHLISDLFRLLKPGGVLWLETPNISSFGHRAFGRFWRGLEPPRHLTLFSSNTLKRVLLRAGFDDVEALWHGLSAFVMFPESDALKRGGRRPKTLLGGVSLFLKRLFFEFIDWVSPSSREFITLVARKPGDQ</sequence>
<dbReference type="EMBL" id="CP136864">
    <property type="protein sequence ID" value="WOJ93174.1"/>
    <property type="molecule type" value="Genomic_DNA"/>
</dbReference>
<proteinExistence type="predicted"/>
<dbReference type="PANTHER" id="PTHR43861">
    <property type="entry name" value="TRANS-ACONITATE 2-METHYLTRANSFERASE-RELATED"/>
    <property type="match status" value="1"/>
</dbReference>
<reference evidence="1 2" key="1">
    <citation type="submission" date="2023-10" db="EMBL/GenBank/DDBJ databases">
        <title>Two novel species belonging to the OM43/NOR5 clade.</title>
        <authorList>
            <person name="Park M."/>
        </authorList>
    </citation>
    <scope>NUCLEOTIDE SEQUENCE [LARGE SCALE GENOMIC DNA]</scope>
    <source>
        <strain evidence="1 2">IMCC43200</strain>
    </source>
</reference>
<name>A0ABZ0I0X4_9GAMM</name>
<dbReference type="SUPFAM" id="SSF53335">
    <property type="entry name" value="S-adenosyl-L-methionine-dependent methyltransferases"/>
    <property type="match status" value="1"/>
</dbReference>